<dbReference type="EMBL" id="JAACFV010000062">
    <property type="protein sequence ID" value="KAF7507850.1"/>
    <property type="molecule type" value="Genomic_DNA"/>
</dbReference>
<dbReference type="Proteomes" id="UP000606974">
    <property type="component" value="Unassembled WGS sequence"/>
</dbReference>
<accession>A0A8H7E422</accession>
<evidence type="ECO:0000313" key="2">
    <source>
        <dbReference type="Proteomes" id="UP000606974"/>
    </source>
</evidence>
<sequence length="55" mass="6066">MPTAEIPADGLTKRLPAQKHAAFVKQLNLVDISTRLAAEQQQAQAPQHTETEQED</sequence>
<reference evidence="1" key="1">
    <citation type="submission" date="2020-02" db="EMBL/GenBank/DDBJ databases">
        <authorList>
            <person name="Palmer J.M."/>
        </authorList>
    </citation>
    <scope>NUCLEOTIDE SEQUENCE</scope>
    <source>
        <strain evidence="1">EPUS1.4</strain>
        <tissue evidence="1">Thallus</tissue>
    </source>
</reference>
<dbReference type="AlphaFoldDB" id="A0A8H7E422"/>
<keyword evidence="2" id="KW-1185">Reference proteome</keyword>
<protein>
    <submittedName>
        <fullName evidence="1">Uncharacterized protein</fullName>
    </submittedName>
</protein>
<organism evidence="1 2">
    <name type="scientific">Endocarpon pusillum</name>
    <dbReference type="NCBI Taxonomy" id="364733"/>
    <lineage>
        <taxon>Eukaryota</taxon>
        <taxon>Fungi</taxon>
        <taxon>Dikarya</taxon>
        <taxon>Ascomycota</taxon>
        <taxon>Pezizomycotina</taxon>
        <taxon>Eurotiomycetes</taxon>
        <taxon>Chaetothyriomycetidae</taxon>
        <taxon>Verrucariales</taxon>
        <taxon>Verrucariaceae</taxon>
        <taxon>Endocarpon</taxon>
    </lineage>
</organism>
<proteinExistence type="predicted"/>
<name>A0A8H7E422_9EURO</name>
<evidence type="ECO:0000313" key="1">
    <source>
        <dbReference type="EMBL" id="KAF7507850.1"/>
    </source>
</evidence>
<comment type="caution">
    <text evidence="1">The sequence shown here is derived from an EMBL/GenBank/DDBJ whole genome shotgun (WGS) entry which is preliminary data.</text>
</comment>
<dbReference type="OrthoDB" id="4356562at2759"/>
<gene>
    <name evidence="1" type="ORF">GJ744_010014</name>
</gene>